<feature type="chain" id="PRO_5022717557" evidence="1">
    <location>
        <begin position="32"/>
        <end position="195"/>
    </location>
</feature>
<dbReference type="EMBL" id="VUOD01000001">
    <property type="protein sequence ID" value="KAA2286287.1"/>
    <property type="molecule type" value="Genomic_DNA"/>
</dbReference>
<keyword evidence="3" id="KW-1185">Reference proteome</keyword>
<organism evidence="2 3">
    <name type="scientific">Arenimonas fontis</name>
    <dbReference type="NCBI Taxonomy" id="2608255"/>
    <lineage>
        <taxon>Bacteria</taxon>
        <taxon>Pseudomonadati</taxon>
        <taxon>Pseudomonadota</taxon>
        <taxon>Gammaproteobacteria</taxon>
        <taxon>Lysobacterales</taxon>
        <taxon>Lysobacteraceae</taxon>
        <taxon>Arenimonas</taxon>
    </lineage>
</organism>
<proteinExistence type="predicted"/>
<reference evidence="2 3" key="1">
    <citation type="submission" date="2019-09" db="EMBL/GenBank/DDBJ databases">
        <title>Arenimonas chukotkensis sp. nov., a bacterium isolated from Chukotka hot spring, Arctic region, Russia.</title>
        <authorList>
            <person name="Zayulina K.S."/>
            <person name="Prokofeva M.I."/>
            <person name="Elcheninov A.G."/>
            <person name="Novikov A."/>
            <person name="Kochetkova T.V."/>
            <person name="Kublanov I.V."/>
        </authorList>
    </citation>
    <scope>NUCLEOTIDE SEQUENCE [LARGE SCALE GENOMIC DNA]</scope>
    <source>
        <strain evidence="2 3">3729k</strain>
    </source>
</reference>
<dbReference type="Proteomes" id="UP000322165">
    <property type="component" value="Unassembled WGS sequence"/>
</dbReference>
<evidence type="ECO:0000313" key="3">
    <source>
        <dbReference type="Proteomes" id="UP000322165"/>
    </source>
</evidence>
<keyword evidence="1" id="KW-0732">Signal</keyword>
<name>A0A5B2ZE18_9GAMM</name>
<reference evidence="2 3" key="2">
    <citation type="submission" date="2019-09" db="EMBL/GenBank/DDBJ databases">
        <authorList>
            <person name="Mazur A."/>
        </authorList>
    </citation>
    <scope>NUCLEOTIDE SEQUENCE [LARGE SCALE GENOMIC DNA]</scope>
    <source>
        <strain evidence="2 3">3729k</strain>
    </source>
</reference>
<sequence length="195" mass="20187">MRLPSILPGPALALALMLTPVLSAMAMPALAASDAATAAEALRPAEVAAFVRGLAAENARLESLTGEPAEAEADAEARAAEAALAMQEALLAGAEAAGMPLARYGEVKRRVYDVLQAIDTNLLVDETLMHVEVSSLDPATREQLRAEAEALRRSPDPYAGLAPAVAAALRAREAELMGLRASNIRALARAAARGT</sequence>
<comment type="caution">
    <text evidence="2">The sequence shown here is derived from an EMBL/GenBank/DDBJ whole genome shotgun (WGS) entry which is preliminary data.</text>
</comment>
<evidence type="ECO:0000256" key="1">
    <source>
        <dbReference type="SAM" id="SignalP"/>
    </source>
</evidence>
<dbReference type="RefSeq" id="WP_149859509.1">
    <property type="nucleotide sequence ID" value="NZ_VUOD01000001.1"/>
</dbReference>
<evidence type="ECO:0000313" key="2">
    <source>
        <dbReference type="EMBL" id="KAA2286287.1"/>
    </source>
</evidence>
<accession>A0A5B2ZE18</accession>
<protein>
    <submittedName>
        <fullName evidence="2">Uncharacterized protein</fullName>
    </submittedName>
</protein>
<dbReference type="AlphaFoldDB" id="A0A5B2ZE18"/>
<feature type="signal peptide" evidence="1">
    <location>
        <begin position="1"/>
        <end position="31"/>
    </location>
</feature>
<gene>
    <name evidence="2" type="ORF">F0415_01965</name>
</gene>